<dbReference type="PROSITE" id="PS50928">
    <property type="entry name" value="ABC_TM1"/>
    <property type="match status" value="1"/>
</dbReference>
<feature type="transmembrane region" description="Helical" evidence="7">
    <location>
        <begin position="110"/>
        <end position="136"/>
    </location>
</feature>
<feature type="transmembrane region" description="Helical" evidence="7">
    <location>
        <begin position="143"/>
        <end position="166"/>
    </location>
</feature>
<dbReference type="PANTHER" id="PTHR43386">
    <property type="entry name" value="OLIGOPEPTIDE TRANSPORT SYSTEM PERMEASE PROTEIN APPC"/>
    <property type="match status" value="1"/>
</dbReference>
<gene>
    <name evidence="10" type="ORF">GCM10022288_12240</name>
</gene>
<keyword evidence="6 7" id="KW-0472">Membrane</keyword>
<dbReference type="CDD" id="cd06261">
    <property type="entry name" value="TM_PBP2"/>
    <property type="match status" value="1"/>
</dbReference>
<dbReference type="InterPro" id="IPR000515">
    <property type="entry name" value="MetI-like"/>
</dbReference>
<dbReference type="RefSeq" id="WP_344774909.1">
    <property type="nucleotide sequence ID" value="NZ_BAABBX010000009.1"/>
</dbReference>
<evidence type="ECO:0000256" key="2">
    <source>
        <dbReference type="ARBA" id="ARBA00022448"/>
    </source>
</evidence>
<feature type="transmembrane region" description="Helical" evidence="7">
    <location>
        <begin position="51"/>
        <end position="74"/>
    </location>
</feature>
<keyword evidence="11" id="KW-1185">Reference proteome</keyword>
<sequence length="317" mass="33229">MTTDLSTDRTGGPAVPERQGGRPAPRAGRPSPLRVLGRGIATIWAVPRARIGVIGFLFFVALAVFAPLIAPYGAHDASFGRGLNGSAAHLLGTTASGQDVLSQLIFGARVSVSVALVAGILSTIIAVAVGLSWGYVRTFWGEGVGFIVNLFLVIPSLPLMIVIAAYLQNGGIGVIVLVVVVTGWAWGARVLRSQTQALRSRDFVTAAQFSGESASRIVFHEIMPNMTSLIASSFFGAATAAILAEAGLEFLGLGDSTTVSWGTMLFWAQNSNVLLTGQWILLFAPGLMIALFATSLAFINFGVDGLSNPRLREGGTR</sequence>
<evidence type="ECO:0000256" key="6">
    <source>
        <dbReference type="ARBA" id="ARBA00023136"/>
    </source>
</evidence>
<organism evidence="10 11">
    <name type="scientific">Gryllotalpicola kribbensis</name>
    <dbReference type="NCBI Taxonomy" id="993084"/>
    <lineage>
        <taxon>Bacteria</taxon>
        <taxon>Bacillati</taxon>
        <taxon>Actinomycetota</taxon>
        <taxon>Actinomycetes</taxon>
        <taxon>Micrococcales</taxon>
        <taxon>Microbacteriaceae</taxon>
        <taxon>Gryllotalpicola</taxon>
    </lineage>
</organism>
<name>A0ABP8AQ37_9MICO</name>
<keyword evidence="4 7" id="KW-0812">Transmembrane</keyword>
<dbReference type="InterPro" id="IPR035906">
    <property type="entry name" value="MetI-like_sf"/>
</dbReference>
<evidence type="ECO:0000256" key="8">
    <source>
        <dbReference type="SAM" id="MobiDB-lite"/>
    </source>
</evidence>
<feature type="transmembrane region" description="Helical" evidence="7">
    <location>
        <begin position="226"/>
        <end position="244"/>
    </location>
</feature>
<evidence type="ECO:0000256" key="5">
    <source>
        <dbReference type="ARBA" id="ARBA00022989"/>
    </source>
</evidence>
<feature type="transmembrane region" description="Helical" evidence="7">
    <location>
        <begin position="280"/>
        <end position="303"/>
    </location>
</feature>
<dbReference type="Pfam" id="PF00528">
    <property type="entry name" value="BPD_transp_1"/>
    <property type="match status" value="1"/>
</dbReference>
<dbReference type="PANTHER" id="PTHR43386:SF1">
    <property type="entry name" value="D,D-DIPEPTIDE TRANSPORT SYSTEM PERMEASE PROTEIN DDPC-RELATED"/>
    <property type="match status" value="1"/>
</dbReference>
<dbReference type="EMBL" id="BAABBX010000009">
    <property type="protein sequence ID" value="GAA4187360.1"/>
    <property type="molecule type" value="Genomic_DNA"/>
</dbReference>
<feature type="transmembrane region" description="Helical" evidence="7">
    <location>
        <begin position="172"/>
        <end position="191"/>
    </location>
</feature>
<evidence type="ECO:0000256" key="1">
    <source>
        <dbReference type="ARBA" id="ARBA00004651"/>
    </source>
</evidence>
<comment type="subcellular location">
    <subcellularLocation>
        <location evidence="1 7">Cell membrane</location>
        <topology evidence="1 7">Multi-pass membrane protein</topology>
    </subcellularLocation>
</comment>
<protein>
    <recommendedName>
        <fullName evidence="9">ABC transmembrane type-1 domain-containing protein</fullName>
    </recommendedName>
</protein>
<evidence type="ECO:0000256" key="7">
    <source>
        <dbReference type="RuleBase" id="RU363032"/>
    </source>
</evidence>
<evidence type="ECO:0000259" key="9">
    <source>
        <dbReference type="PROSITE" id="PS50928"/>
    </source>
</evidence>
<evidence type="ECO:0000313" key="10">
    <source>
        <dbReference type="EMBL" id="GAA4187360.1"/>
    </source>
</evidence>
<reference evidence="11" key="1">
    <citation type="journal article" date="2019" name="Int. J. Syst. Evol. Microbiol.">
        <title>The Global Catalogue of Microorganisms (GCM) 10K type strain sequencing project: providing services to taxonomists for standard genome sequencing and annotation.</title>
        <authorList>
            <consortium name="The Broad Institute Genomics Platform"/>
            <consortium name="The Broad Institute Genome Sequencing Center for Infectious Disease"/>
            <person name="Wu L."/>
            <person name="Ma J."/>
        </authorList>
    </citation>
    <scope>NUCLEOTIDE SEQUENCE [LARGE SCALE GENOMIC DNA]</scope>
    <source>
        <strain evidence="11">JCM 17593</strain>
    </source>
</reference>
<keyword evidence="2 7" id="KW-0813">Transport</keyword>
<dbReference type="Gene3D" id="1.10.3720.10">
    <property type="entry name" value="MetI-like"/>
    <property type="match status" value="1"/>
</dbReference>
<keyword evidence="3" id="KW-1003">Cell membrane</keyword>
<comment type="similarity">
    <text evidence="7">Belongs to the binding-protein-dependent transport system permease family.</text>
</comment>
<dbReference type="InterPro" id="IPR050366">
    <property type="entry name" value="BP-dependent_transpt_permease"/>
</dbReference>
<evidence type="ECO:0000256" key="3">
    <source>
        <dbReference type="ARBA" id="ARBA00022475"/>
    </source>
</evidence>
<accession>A0ABP8AQ37</accession>
<comment type="caution">
    <text evidence="10">The sequence shown here is derived from an EMBL/GenBank/DDBJ whole genome shotgun (WGS) entry which is preliminary data.</text>
</comment>
<dbReference type="SUPFAM" id="SSF161098">
    <property type="entry name" value="MetI-like"/>
    <property type="match status" value="1"/>
</dbReference>
<keyword evidence="5 7" id="KW-1133">Transmembrane helix</keyword>
<evidence type="ECO:0000256" key="4">
    <source>
        <dbReference type="ARBA" id="ARBA00022692"/>
    </source>
</evidence>
<proteinExistence type="inferred from homology"/>
<feature type="domain" description="ABC transmembrane type-1" evidence="9">
    <location>
        <begin position="108"/>
        <end position="300"/>
    </location>
</feature>
<feature type="region of interest" description="Disordered" evidence="8">
    <location>
        <begin position="1"/>
        <end position="30"/>
    </location>
</feature>
<dbReference type="Proteomes" id="UP001500213">
    <property type="component" value="Unassembled WGS sequence"/>
</dbReference>
<feature type="compositionally biased region" description="Low complexity" evidence="8">
    <location>
        <begin position="21"/>
        <end position="30"/>
    </location>
</feature>
<evidence type="ECO:0000313" key="11">
    <source>
        <dbReference type="Proteomes" id="UP001500213"/>
    </source>
</evidence>